<reference evidence="3" key="1">
    <citation type="submission" date="2017-02" db="UniProtKB">
        <authorList>
            <consortium name="WormBaseParasite"/>
        </authorList>
    </citation>
    <scope>IDENTIFICATION</scope>
</reference>
<sequence>MLRIVTQVDINTAEHQIVDLVYQFPAVLLPKSPQTLDMPISSASLKDTSRLKQWCILLTLYQQTSLKIGMANQTVARIQATFGTGNTILGAIIAGLLTQHKMVTKSNGQKVTNGQIVTANNDVAYFTNAMLALEEFGRFDLMIHFGIGILR</sequence>
<evidence type="ECO:0000313" key="1">
    <source>
        <dbReference type="EMBL" id="VDO48290.1"/>
    </source>
</evidence>
<organism evidence="3">
    <name type="scientific">Haemonchus placei</name>
    <name type="common">Barber's pole worm</name>
    <dbReference type="NCBI Taxonomy" id="6290"/>
    <lineage>
        <taxon>Eukaryota</taxon>
        <taxon>Metazoa</taxon>
        <taxon>Ecdysozoa</taxon>
        <taxon>Nematoda</taxon>
        <taxon>Chromadorea</taxon>
        <taxon>Rhabditida</taxon>
        <taxon>Rhabditina</taxon>
        <taxon>Rhabditomorpha</taxon>
        <taxon>Strongyloidea</taxon>
        <taxon>Trichostrongylidae</taxon>
        <taxon>Haemonchus</taxon>
    </lineage>
</organism>
<evidence type="ECO:0000313" key="2">
    <source>
        <dbReference type="Proteomes" id="UP000268014"/>
    </source>
</evidence>
<dbReference type="Proteomes" id="UP000268014">
    <property type="component" value="Unassembled WGS sequence"/>
</dbReference>
<name>A0A0N4WPF2_HAEPC</name>
<gene>
    <name evidence="1" type="ORF">HPLM_LOCUS13242</name>
</gene>
<accession>A0A0N4WPF2</accession>
<dbReference type="EMBL" id="UZAF01018134">
    <property type="protein sequence ID" value="VDO48290.1"/>
    <property type="molecule type" value="Genomic_DNA"/>
</dbReference>
<reference evidence="1 2" key="2">
    <citation type="submission" date="2018-11" db="EMBL/GenBank/DDBJ databases">
        <authorList>
            <consortium name="Pathogen Informatics"/>
        </authorList>
    </citation>
    <scope>NUCLEOTIDE SEQUENCE [LARGE SCALE GENOMIC DNA]</scope>
    <source>
        <strain evidence="1 2">MHpl1</strain>
    </source>
</reference>
<keyword evidence="2" id="KW-1185">Reference proteome</keyword>
<evidence type="ECO:0000313" key="3">
    <source>
        <dbReference type="WBParaSite" id="HPLM_0001325001-mRNA-1"/>
    </source>
</evidence>
<proteinExistence type="predicted"/>
<dbReference type="WBParaSite" id="HPLM_0001325001-mRNA-1">
    <property type="protein sequence ID" value="HPLM_0001325001-mRNA-1"/>
    <property type="gene ID" value="HPLM_0001325001"/>
</dbReference>
<dbReference type="AlphaFoldDB" id="A0A0N4WPF2"/>
<protein>
    <submittedName>
        <fullName evidence="3">Lipoprotein</fullName>
    </submittedName>
</protein>